<organism evidence="1 2">
    <name type="scientific">Apiotrichum porosum</name>
    <dbReference type="NCBI Taxonomy" id="105984"/>
    <lineage>
        <taxon>Eukaryota</taxon>
        <taxon>Fungi</taxon>
        <taxon>Dikarya</taxon>
        <taxon>Basidiomycota</taxon>
        <taxon>Agaricomycotina</taxon>
        <taxon>Tremellomycetes</taxon>
        <taxon>Trichosporonales</taxon>
        <taxon>Trichosporonaceae</taxon>
        <taxon>Apiotrichum</taxon>
    </lineage>
</organism>
<comment type="caution">
    <text evidence="1">The sequence shown here is derived from an EMBL/GenBank/DDBJ whole genome shotgun (WGS) entry which is preliminary data.</text>
</comment>
<accession>A0A427XCX5</accession>
<proteinExistence type="predicted"/>
<dbReference type="OrthoDB" id="2426854at2759"/>
<reference evidence="1 2" key="1">
    <citation type="submission" date="2018-11" db="EMBL/GenBank/DDBJ databases">
        <title>Genome sequence of Apiotrichum porosum DSM 27194.</title>
        <authorList>
            <person name="Aliyu H."/>
            <person name="Gorte O."/>
            <person name="Ochsenreither K."/>
        </authorList>
    </citation>
    <scope>NUCLEOTIDE SEQUENCE [LARGE SCALE GENOMIC DNA]</scope>
    <source>
        <strain evidence="1 2">DSM 27194</strain>
    </source>
</reference>
<gene>
    <name evidence="1" type="ORF">EHS24_005459</name>
</gene>
<dbReference type="EMBL" id="RSCE01000023">
    <property type="protein sequence ID" value="RSH76574.1"/>
    <property type="molecule type" value="Genomic_DNA"/>
</dbReference>
<dbReference type="STRING" id="105984.A0A427XCX5"/>
<name>A0A427XCX5_9TREE</name>
<dbReference type="Proteomes" id="UP000279236">
    <property type="component" value="Unassembled WGS sequence"/>
</dbReference>
<protein>
    <submittedName>
        <fullName evidence="1">Uncharacterized protein</fullName>
    </submittedName>
</protein>
<sequence>MSSQGPQSDSLVPVTDTVHPAAETTSTLAAFVDISRKANRERLLRPEEIALLSSTDLDQMLALARNPLGADLPNCFIKVDSTELAVGYLQFYVRQVSYKPVDLLADMLKMVEPYPALRPRVSVIVEEIKHHINHGTNRVWLRYAGQTCESTPEDRDKADSKQRGSFITNFLHHTGKQMDIFVLEDVKVSMDARTYRAKEDWQAVERAMVSCLWPLSLNSARGGFKHIPEDALFSPPLPLPAPDVDRPSMMLGIEQRIAHHVDDMVAEWTKRTGQTMHPQSIETVKTAMAPQNTYGGVVIAVRFSKDVTQEEFLGHKGVDYHGPLAGPGPSLSVAMQVRSHGSQLPLSRPEIQKILGPMVDLWSVSVIHNEVLVAILFLWRAYQVWQTKQREGSGGAYTAPDYVL</sequence>
<evidence type="ECO:0000313" key="1">
    <source>
        <dbReference type="EMBL" id="RSH76574.1"/>
    </source>
</evidence>
<dbReference type="AlphaFoldDB" id="A0A427XCX5"/>
<dbReference type="RefSeq" id="XP_028471721.1">
    <property type="nucleotide sequence ID" value="XM_028620982.1"/>
</dbReference>
<dbReference type="GeneID" id="39590002"/>
<keyword evidence="2" id="KW-1185">Reference proteome</keyword>
<evidence type="ECO:0000313" key="2">
    <source>
        <dbReference type="Proteomes" id="UP000279236"/>
    </source>
</evidence>